<proteinExistence type="inferred from homology"/>
<evidence type="ECO:0000256" key="3">
    <source>
        <dbReference type="ARBA" id="ARBA00010299"/>
    </source>
</evidence>
<name>A0A849KUP0_9RHOB</name>
<keyword evidence="6" id="KW-0145">Chemotaxis</keyword>
<dbReference type="Pfam" id="PF14842">
    <property type="entry name" value="FliG_N"/>
    <property type="match status" value="1"/>
</dbReference>
<keyword evidence="7" id="KW-0283">Flagellar rotation</keyword>
<feature type="domain" description="Flagellar motor switch protein FliG N-terminal" evidence="14">
    <location>
        <begin position="45"/>
        <end position="146"/>
    </location>
</feature>
<sequence length="375" mass="41599">MSNSGRDMAQPDPTGTRLMVPQTGEGLPQPWEAMRDSASQKYRDLTPIRKAAIILAAIGPEVASEFLKNMSEAALTRTAIAISRLEHIPKEMLDSVIAEFLLSIGTEEEVSGGSHTARRLLSEVLDDNTIEKIMLDVEGGDTRRAWKQLNDVSTAALASFVGAEHPQTAAVILSELRPDKAAAVLERLDREFAQLTVLRLSPVPTPDPLVAEMVERVIASDFLSALQRTQRSRKPADIIAGMMNNMSSEGREKFLDFIEGERPALHKEVLRTMFTFADIRNRVDPRSIPVIAKEIEEQTLLTALKWGQAQNNPSAEFILQNLSRRLAERLAEELSAMPEVTPREGESAQQEVVRLIREMTRQGQTQMIAEDGPED</sequence>
<evidence type="ECO:0000256" key="11">
    <source>
        <dbReference type="SAM" id="MobiDB-lite"/>
    </source>
</evidence>
<dbReference type="InterPro" id="IPR000090">
    <property type="entry name" value="Flg_Motor_Flig"/>
</dbReference>
<evidence type="ECO:0000256" key="1">
    <source>
        <dbReference type="ARBA" id="ARBA00004117"/>
    </source>
</evidence>
<comment type="caution">
    <text evidence="15">The sequence shown here is derived from an EMBL/GenBank/DDBJ whole genome shotgun (WGS) entry which is preliminary data.</text>
</comment>
<evidence type="ECO:0000256" key="9">
    <source>
        <dbReference type="ARBA" id="ARBA00023143"/>
    </source>
</evidence>
<evidence type="ECO:0000313" key="16">
    <source>
        <dbReference type="Proteomes" id="UP000572377"/>
    </source>
</evidence>
<organism evidence="15 16">
    <name type="scientific">Halovulum dunhuangense</name>
    <dbReference type="NCBI Taxonomy" id="1505036"/>
    <lineage>
        <taxon>Bacteria</taxon>
        <taxon>Pseudomonadati</taxon>
        <taxon>Pseudomonadota</taxon>
        <taxon>Alphaproteobacteria</taxon>
        <taxon>Rhodobacterales</taxon>
        <taxon>Paracoccaceae</taxon>
        <taxon>Halovulum</taxon>
    </lineage>
</organism>
<comment type="subcellular location">
    <subcellularLocation>
        <location evidence="1">Bacterial flagellum basal body</location>
    </subcellularLocation>
    <subcellularLocation>
        <location evidence="2">Cell membrane</location>
        <topology evidence="2">Peripheral membrane protein</topology>
        <orientation evidence="2">Cytoplasmic side</orientation>
    </subcellularLocation>
</comment>
<dbReference type="PANTHER" id="PTHR30534:SF0">
    <property type="entry name" value="FLAGELLAR MOTOR SWITCH PROTEIN FLIG"/>
    <property type="match status" value="1"/>
</dbReference>
<dbReference type="InterPro" id="IPR032779">
    <property type="entry name" value="FliG_M"/>
</dbReference>
<evidence type="ECO:0000313" key="15">
    <source>
        <dbReference type="EMBL" id="NNU79331.1"/>
    </source>
</evidence>
<dbReference type="Proteomes" id="UP000572377">
    <property type="component" value="Unassembled WGS sequence"/>
</dbReference>
<evidence type="ECO:0000256" key="5">
    <source>
        <dbReference type="ARBA" id="ARBA00022475"/>
    </source>
</evidence>
<dbReference type="PANTHER" id="PTHR30534">
    <property type="entry name" value="FLAGELLAR MOTOR SWITCH PROTEIN FLIG"/>
    <property type="match status" value="1"/>
</dbReference>
<dbReference type="RefSeq" id="WP_171322207.1">
    <property type="nucleotide sequence ID" value="NZ_JABFBC010000001.1"/>
</dbReference>
<dbReference type="GO" id="GO:0005886">
    <property type="term" value="C:plasma membrane"/>
    <property type="evidence" value="ECO:0007669"/>
    <property type="project" value="UniProtKB-SubCell"/>
</dbReference>
<comment type="similarity">
    <text evidence="3">Belongs to the FliG family.</text>
</comment>
<dbReference type="EMBL" id="JABFBC010000001">
    <property type="protein sequence ID" value="NNU79331.1"/>
    <property type="molecule type" value="Genomic_DNA"/>
</dbReference>
<evidence type="ECO:0000256" key="2">
    <source>
        <dbReference type="ARBA" id="ARBA00004413"/>
    </source>
</evidence>
<dbReference type="GO" id="GO:0006935">
    <property type="term" value="P:chemotaxis"/>
    <property type="evidence" value="ECO:0007669"/>
    <property type="project" value="UniProtKB-KW"/>
</dbReference>
<comment type="function">
    <text evidence="10">FliG is one of three proteins (FliG, FliN, FliM) that forms the rotor-mounted switch complex (C ring), located at the base of the basal body. This complex interacts with the CheY and CheZ chemotaxis proteins, in addition to contacting components of the motor that determine the direction of flagellar rotation.</text>
</comment>
<dbReference type="InterPro" id="IPR011002">
    <property type="entry name" value="FliG_a-hlx"/>
</dbReference>
<gene>
    <name evidence="15" type="ORF">HMH01_02665</name>
</gene>
<dbReference type="PRINTS" id="PR00954">
    <property type="entry name" value="FLGMOTORFLIG"/>
</dbReference>
<dbReference type="AlphaFoldDB" id="A0A849KUP0"/>
<dbReference type="GO" id="GO:0009425">
    <property type="term" value="C:bacterial-type flagellum basal body"/>
    <property type="evidence" value="ECO:0007669"/>
    <property type="project" value="UniProtKB-SubCell"/>
</dbReference>
<keyword evidence="16" id="KW-1185">Reference proteome</keyword>
<evidence type="ECO:0000256" key="6">
    <source>
        <dbReference type="ARBA" id="ARBA00022500"/>
    </source>
</evidence>
<dbReference type="InterPro" id="IPR028263">
    <property type="entry name" value="FliG_N"/>
</dbReference>
<accession>A0A849KUP0</accession>
<feature type="domain" description="Flagellar motor switch protein FliG C-terminal" evidence="12">
    <location>
        <begin position="258"/>
        <end position="364"/>
    </location>
</feature>
<protein>
    <recommendedName>
        <fullName evidence="4">Flagellar motor switch protein FliG</fullName>
    </recommendedName>
</protein>
<evidence type="ECO:0000259" key="14">
    <source>
        <dbReference type="Pfam" id="PF14842"/>
    </source>
</evidence>
<dbReference type="GO" id="GO:0071973">
    <property type="term" value="P:bacterial-type flagellum-dependent cell motility"/>
    <property type="evidence" value="ECO:0007669"/>
    <property type="project" value="InterPro"/>
</dbReference>
<evidence type="ECO:0000259" key="13">
    <source>
        <dbReference type="Pfam" id="PF14841"/>
    </source>
</evidence>
<evidence type="ECO:0000259" key="12">
    <source>
        <dbReference type="Pfam" id="PF01706"/>
    </source>
</evidence>
<feature type="region of interest" description="Disordered" evidence="11">
    <location>
        <begin position="1"/>
        <end position="30"/>
    </location>
</feature>
<keyword evidence="5" id="KW-1003">Cell membrane</keyword>
<dbReference type="InterPro" id="IPR023087">
    <property type="entry name" value="Flg_Motor_Flig_C"/>
</dbReference>
<evidence type="ECO:0000256" key="10">
    <source>
        <dbReference type="ARBA" id="ARBA00025598"/>
    </source>
</evidence>
<dbReference type="Pfam" id="PF14841">
    <property type="entry name" value="FliG_M"/>
    <property type="match status" value="1"/>
</dbReference>
<reference evidence="15 16" key="1">
    <citation type="submission" date="2020-05" db="EMBL/GenBank/DDBJ databases">
        <title>Gimesia benthica sp. nov., a novel planctomycete isolated from a deep-sea water sample of the Northwest Indian Ocean.</title>
        <authorList>
            <person name="Wang J."/>
            <person name="Ruan C."/>
            <person name="Song L."/>
            <person name="Zhu Y."/>
            <person name="Li A."/>
            <person name="Zheng X."/>
            <person name="Wang L."/>
            <person name="Lu Z."/>
            <person name="Huang Y."/>
            <person name="Du W."/>
            <person name="Zhou Y."/>
            <person name="Huang L."/>
            <person name="Dai X."/>
        </authorList>
    </citation>
    <scope>NUCLEOTIDE SEQUENCE [LARGE SCALE GENOMIC DNA]</scope>
    <source>
        <strain evidence="15 16">YYQ-30</strain>
    </source>
</reference>
<keyword evidence="8" id="KW-0472">Membrane</keyword>
<evidence type="ECO:0000256" key="4">
    <source>
        <dbReference type="ARBA" id="ARBA00021870"/>
    </source>
</evidence>
<dbReference type="SUPFAM" id="SSF48029">
    <property type="entry name" value="FliG"/>
    <property type="match status" value="2"/>
</dbReference>
<evidence type="ECO:0000256" key="7">
    <source>
        <dbReference type="ARBA" id="ARBA00022779"/>
    </source>
</evidence>
<feature type="domain" description="Flagellar motor switch protein FliG middle" evidence="13">
    <location>
        <begin position="156"/>
        <end position="227"/>
    </location>
</feature>
<dbReference type="GO" id="GO:0003774">
    <property type="term" value="F:cytoskeletal motor activity"/>
    <property type="evidence" value="ECO:0007669"/>
    <property type="project" value="InterPro"/>
</dbReference>
<evidence type="ECO:0000256" key="8">
    <source>
        <dbReference type="ARBA" id="ARBA00023136"/>
    </source>
</evidence>
<dbReference type="Pfam" id="PF01706">
    <property type="entry name" value="FliG_C"/>
    <property type="match status" value="1"/>
</dbReference>
<dbReference type="Gene3D" id="1.10.220.30">
    <property type="match status" value="3"/>
</dbReference>
<keyword evidence="9" id="KW-0975">Bacterial flagellum</keyword>